<accession>I4D715</accession>
<dbReference type="Pfam" id="PF01739">
    <property type="entry name" value="CheR"/>
    <property type="match status" value="1"/>
</dbReference>
<evidence type="ECO:0000313" key="2">
    <source>
        <dbReference type="EMBL" id="AFM41589.1"/>
    </source>
</evidence>
<dbReference type="STRING" id="646529.Desaci_2656"/>
<dbReference type="InterPro" id="IPR022641">
    <property type="entry name" value="CheR_N"/>
</dbReference>
<dbReference type="GO" id="GO:0008757">
    <property type="term" value="F:S-adenosylmethionine-dependent methyltransferase activity"/>
    <property type="evidence" value="ECO:0007669"/>
    <property type="project" value="InterPro"/>
</dbReference>
<dbReference type="HOGENOM" id="CLU_025854_1_0_9"/>
<name>I4D715_DESAJ</name>
<dbReference type="SUPFAM" id="SSF53335">
    <property type="entry name" value="S-adenosyl-L-methionine-dependent methyltransferases"/>
    <property type="match status" value="1"/>
</dbReference>
<dbReference type="PANTHER" id="PTHR24422:SF8">
    <property type="entry name" value="CHEMOTAXIS PROTEIN"/>
    <property type="match status" value="1"/>
</dbReference>
<organism evidence="2 3">
    <name type="scientific">Desulfosporosinus acidiphilus (strain DSM 22704 / JCM 16185 / SJ4)</name>
    <dbReference type="NCBI Taxonomy" id="646529"/>
    <lineage>
        <taxon>Bacteria</taxon>
        <taxon>Bacillati</taxon>
        <taxon>Bacillota</taxon>
        <taxon>Clostridia</taxon>
        <taxon>Eubacteriales</taxon>
        <taxon>Desulfitobacteriaceae</taxon>
        <taxon>Desulfosporosinus</taxon>
    </lineage>
</organism>
<dbReference type="PANTHER" id="PTHR24422">
    <property type="entry name" value="CHEMOTAXIS PROTEIN METHYLTRANSFERASE"/>
    <property type="match status" value="1"/>
</dbReference>
<dbReference type="OrthoDB" id="9816309at2"/>
<sequence>MSKINQIESDVKNISKLEKLEIEFLLEGIFRVCGYDFREYNFPSIRRRIWHRVQAERLNTVSGLQEKVFHDPTCMHRLIMDFSIQVTEMFRDPEFFISFRRNVIPCLKELPYVRIWHAGCSTGEEVYSMAILLLEEGLYDKSRLYATDFNEEALEKAKKGIVSLEKMKTYTNNYLRAGGKQPFSKYYSVIGDEVIFDNILRRNTVFAQHNLVTDRSFNEFNVIVCRNVLIYFNKDLQNKAHSLFFDSLSSAGFFIIGKKESIDFGPYKQKYTELDKIEKIYKKI</sequence>
<keyword evidence="2" id="KW-0808">Transferase</keyword>
<keyword evidence="3" id="KW-1185">Reference proteome</keyword>
<evidence type="ECO:0000259" key="1">
    <source>
        <dbReference type="PROSITE" id="PS50123"/>
    </source>
</evidence>
<dbReference type="Pfam" id="PF03705">
    <property type="entry name" value="CheR_N"/>
    <property type="match status" value="1"/>
</dbReference>
<feature type="domain" description="CheR-type methyltransferase" evidence="1">
    <location>
        <begin position="10"/>
        <end position="262"/>
    </location>
</feature>
<dbReference type="PROSITE" id="PS50123">
    <property type="entry name" value="CHER"/>
    <property type="match status" value="1"/>
</dbReference>
<evidence type="ECO:0000313" key="3">
    <source>
        <dbReference type="Proteomes" id="UP000002892"/>
    </source>
</evidence>
<gene>
    <name evidence="2" type="ordered locus">Desaci_2656</name>
</gene>
<dbReference type="InterPro" id="IPR000780">
    <property type="entry name" value="CheR_MeTrfase"/>
</dbReference>
<dbReference type="AlphaFoldDB" id="I4D715"/>
<dbReference type="Proteomes" id="UP000002892">
    <property type="component" value="Chromosome"/>
</dbReference>
<dbReference type="GO" id="GO:0032259">
    <property type="term" value="P:methylation"/>
    <property type="evidence" value="ECO:0007669"/>
    <property type="project" value="UniProtKB-KW"/>
</dbReference>
<proteinExistence type="predicted"/>
<dbReference type="SMART" id="SM00138">
    <property type="entry name" value="MeTrc"/>
    <property type="match status" value="1"/>
</dbReference>
<dbReference type="KEGG" id="dai:Desaci_2656"/>
<dbReference type="InterPro" id="IPR022642">
    <property type="entry name" value="CheR_C"/>
</dbReference>
<reference evidence="2 3" key="1">
    <citation type="journal article" date="2012" name="J. Bacteriol.">
        <title>Complete genome sequences of Desulfosporosinus orientis DSM765T, Desulfosporosinus youngiae DSM17734T, Desulfosporosinus meridiei DSM13257T, and Desulfosporosinus acidiphilus DSM22704T.</title>
        <authorList>
            <person name="Pester M."/>
            <person name="Brambilla E."/>
            <person name="Alazard D."/>
            <person name="Rattei T."/>
            <person name="Weinmaier T."/>
            <person name="Han J."/>
            <person name="Lucas S."/>
            <person name="Lapidus A."/>
            <person name="Cheng J.F."/>
            <person name="Goodwin L."/>
            <person name="Pitluck S."/>
            <person name="Peters L."/>
            <person name="Ovchinnikova G."/>
            <person name="Teshima H."/>
            <person name="Detter J.C."/>
            <person name="Han C.S."/>
            <person name="Tapia R."/>
            <person name="Land M.L."/>
            <person name="Hauser L."/>
            <person name="Kyrpides N.C."/>
            <person name="Ivanova N.N."/>
            <person name="Pagani I."/>
            <person name="Huntmann M."/>
            <person name="Wei C.L."/>
            <person name="Davenport K.W."/>
            <person name="Daligault H."/>
            <person name="Chain P.S."/>
            <person name="Chen A."/>
            <person name="Mavromatis K."/>
            <person name="Markowitz V."/>
            <person name="Szeto E."/>
            <person name="Mikhailova N."/>
            <person name="Pati A."/>
            <person name="Wagner M."/>
            <person name="Woyke T."/>
            <person name="Ollivier B."/>
            <person name="Klenk H.P."/>
            <person name="Spring S."/>
            <person name="Loy A."/>
        </authorList>
    </citation>
    <scope>NUCLEOTIDE SEQUENCE [LARGE SCALE GENOMIC DNA]</scope>
    <source>
        <strain evidence="3">DSM 22704 / JCM 16185 / SJ4</strain>
    </source>
</reference>
<dbReference type="PRINTS" id="PR00996">
    <property type="entry name" value="CHERMTFRASE"/>
</dbReference>
<dbReference type="EMBL" id="CP003639">
    <property type="protein sequence ID" value="AFM41589.1"/>
    <property type="molecule type" value="Genomic_DNA"/>
</dbReference>
<dbReference type="eggNOG" id="COG1352">
    <property type="taxonomic scope" value="Bacteria"/>
</dbReference>
<dbReference type="InterPro" id="IPR050903">
    <property type="entry name" value="Bact_Chemotaxis_MeTrfase"/>
</dbReference>
<dbReference type="RefSeq" id="WP_014827585.1">
    <property type="nucleotide sequence ID" value="NC_018068.1"/>
</dbReference>
<dbReference type="InterPro" id="IPR029063">
    <property type="entry name" value="SAM-dependent_MTases_sf"/>
</dbReference>
<protein>
    <submittedName>
        <fullName evidence="2">Methylase of chemotaxis methyl-accepting protein</fullName>
    </submittedName>
</protein>
<dbReference type="SUPFAM" id="SSF47757">
    <property type="entry name" value="Chemotaxis receptor methyltransferase CheR, N-terminal domain"/>
    <property type="match status" value="1"/>
</dbReference>
<keyword evidence="2" id="KW-0489">Methyltransferase</keyword>
<dbReference type="Gene3D" id="3.40.50.150">
    <property type="entry name" value="Vaccinia Virus protein VP39"/>
    <property type="match status" value="1"/>
</dbReference>